<dbReference type="Proteomes" id="UP001190640">
    <property type="component" value="Chromosome 12"/>
</dbReference>
<dbReference type="GeneID" id="129340508"/>
<evidence type="ECO:0000313" key="3">
    <source>
        <dbReference type="RefSeq" id="XP_054851318.1"/>
    </source>
</evidence>
<evidence type="ECO:0000313" key="2">
    <source>
        <dbReference type="Proteomes" id="UP001190640"/>
    </source>
</evidence>
<name>A0AA97K745_EUBMA</name>
<dbReference type="Pfam" id="PF16311">
    <property type="entry name" value="TMEM100"/>
    <property type="match status" value="1"/>
</dbReference>
<keyword evidence="2" id="KW-1185">Reference proteome</keyword>
<dbReference type="AlphaFoldDB" id="A0AA97K745"/>
<feature type="transmembrane region" description="Helical" evidence="1">
    <location>
        <begin position="40"/>
        <end position="61"/>
    </location>
</feature>
<sequence length="117" mass="12709">MSYDIVTVNMEREEVCLPRLDPRLLSTTTGGTEASWQDCLLPFGLVLGVIGLAATSVACAHDPPGSVLAIIGFTLLGVGVLGMATSCWCRRYRRRKREWDGSWSVLVGDTQAKKPIV</sequence>
<gene>
    <name evidence="3" type="primary">LOC129340508</name>
</gene>
<dbReference type="RefSeq" id="XP_054851318.1">
    <property type="nucleotide sequence ID" value="XM_054995343.1"/>
</dbReference>
<proteinExistence type="predicted"/>
<keyword evidence="1" id="KW-1133">Transmembrane helix</keyword>
<protein>
    <submittedName>
        <fullName evidence="3">Transmembrane protein 100-like</fullName>
    </submittedName>
</protein>
<organism evidence="2 3">
    <name type="scientific">Eublepharis macularius</name>
    <name type="common">Leopard gecko</name>
    <name type="synonym">Cyrtodactylus macularius</name>
    <dbReference type="NCBI Taxonomy" id="481883"/>
    <lineage>
        <taxon>Eukaryota</taxon>
        <taxon>Metazoa</taxon>
        <taxon>Chordata</taxon>
        <taxon>Craniata</taxon>
        <taxon>Vertebrata</taxon>
        <taxon>Euteleostomi</taxon>
        <taxon>Lepidosauria</taxon>
        <taxon>Squamata</taxon>
        <taxon>Bifurcata</taxon>
        <taxon>Gekkota</taxon>
        <taxon>Eublepharidae</taxon>
        <taxon>Eublepharinae</taxon>
        <taxon>Eublepharis</taxon>
    </lineage>
</organism>
<dbReference type="InterPro" id="IPR032536">
    <property type="entry name" value="TMEM100"/>
</dbReference>
<dbReference type="KEGG" id="emc:129340508"/>
<feature type="transmembrane region" description="Helical" evidence="1">
    <location>
        <begin position="67"/>
        <end position="89"/>
    </location>
</feature>
<keyword evidence="1" id="KW-0472">Membrane</keyword>
<reference evidence="3" key="1">
    <citation type="submission" date="2025-08" db="UniProtKB">
        <authorList>
            <consortium name="RefSeq"/>
        </authorList>
    </citation>
    <scope>IDENTIFICATION</scope>
    <source>
        <tissue evidence="3">Blood</tissue>
    </source>
</reference>
<evidence type="ECO:0000256" key="1">
    <source>
        <dbReference type="SAM" id="Phobius"/>
    </source>
</evidence>
<accession>A0AA97K745</accession>
<keyword evidence="1" id="KW-0812">Transmembrane</keyword>